<dbReference type="Proteomes" id="UP000299102">
    <property type="component" value="Unassembled WGS sequence"/>
</dbReference>
<dbReference type="AlphaFoldDB" id="A0A4C1WN35"/>
<protein>
    <submittedName>
        <fullName evidence="1">Uncharacterized protein</fullName>
    </submittedName>
</protein>
<proteinExistence type="predicted"/>
<dbReference type="EMBL" id="BGZK01000587">
    <property type="protein sequence ID" value="GBP51719.1"/>
    <property type="molecule type" value="Genomic_DNA"/>
</dbReference>
<evidence type="ECO:0000313" key="2">
    <source>
        <dbReference type="Proteomes" id="UP000299102"/>
    </source>
</evidence>
<organism evidence="1 2">
    <name type="scientific">Eumeta variegata</name>
    <name type="common">Bagworm moth</name>
    <name type="synonym">Eumeta japonica</name>
    <dbReference type="NCBI Taxonomy" id="151549"/>
    <lineage>
        <taxon>Eukaryota</taxon>
        <taxon>Metazoa</taxon>
        <taxon>Ecdysozoa</taxon>
        <taxon>Arthropoda</taxon>
        <taxon>Hexapoda</taxon>
        <taxon>Insecta</taxon>
        <taxon>Pterygota</taxon>
        <taxon>Neoptera</taxon>
        <taxon>Endopterygota</taxon>
        <taxon>Lepidoptera</taxon>
        <taxon>Glossata</taxon>
        <taxon>Ditrysia</taxon>
        <taxon>Tineoidea</taxon>
        <taxon>Psychidae</taxon>
        <taxon>Oiketicinae</taxon>
        <taxon>Eumeta</taxon>
    </lineage>
</organism>
<comment type="caution">
    <text evidence="1">The sequence shown here is derived from an EMBL/GenBank/DDBJ whole genome shotgun (WGS) entry which is preliminary data.</text>
</comment>
<sequence length="142" mass="16228">MCAARSRPLWESAFHIGTIVSMSGSVDVRIWRRARCYRRARTCANVTRPAHYICHSVGSLYLLTPYAYRIHLVNAAFGWNRRTTLDINFHSAYWPAEASYNFFFFGGSTLRVGLGKESEARWGLKLRRRSKSGHTAYSGFGI</sequence>
<evidence type="ECO:0000313" key="1">
    <source>
        <dbReference type="EMBL" id="GBP51719.1"/>
    </source>
</evidence>
<gene>
    <name evidence="1" type="ORF">EVAR_96270_1</name>
</gene>
<keyword evidence="2" id="KW-1185">Reference proteome</keyword>
<reference evidence="1 2" key="1">
    <citation type="journal article" date="2019" name="Commun. Biol.">
        <title>The bagworm genome reveals a unique fibroin gene that provides high tensile strength.</title>
        <authorList>
            <person name="Kono N."/>
            <person name="Nakamura H."/>
            <person name="Ohtoshi R."/>
            <person name="Tomita M."/>
            <person name="Numata K."/>
            <person name="Arakawa K."/>
        </authorList>
    </citation>
    <scope>NUCLEOTIDE SEQUENCE [LARGE SCALE GENOMIC DNA]</scope>
</reference>
<accession>A0A4C1WN35</accession>
<name>A0A4C1WN35_EUMVA</name>